<dbReference type="STRING" id="665126.ABB55_15935"/>
<dbReference type="SUPFAM" id="SSF53850">
    <property type="entry name" value="Periplasmic binding protein-like II"/>
    <property type="match status" value="1"/>
</dbReference>
<protein>
    <submittedName>
        <fullName evidence="4">Polyamine ABC transporter substrate-binding protein</fullName>
    </submittedName>
</protein>
<dbReference type="AlphaFoldDB" id="A0A0P6WHJ1"/>
<proteinExistence type="predicted"/>
<sequence length="348" mass="36935">MDRRHFAKTVLAFACGLAAVPASAAETVTLMAYTGLFQDRYTQAVLAPFEKANPDIKVVFAPQPTSGAMIGQLRAQKAAPQVDVVIMDVSVAKAGTDEGLFVKLEAKDLPVIDELYPNARIPEIAGVAVTFDNLVLIYNTEAWPTAPKSIADMATPAVKGKVVIPGIPDIQGMSLVAILDKKNGGPGVEGKFAKGIEAMEAIAPNVQTWEPKPEVYAPVIAGQASIGVGWNARAQVNTDTSGGKMKAVIPAEGTAFQINTINLVQGAPQSAAARKFIAYALSAEAQKSFTETMFYAPTNAKAQIAPAAIDRTVVKSLDKVVPIDWLAVAKVRDQVAEAWRRKVIPLSR</sequence>
<evidence type="ECO:0000256" key="2">
    <source>
        <dbReference type="ARBA" id="ARBA00022764"/>
    </source>
</evidence>
<gene>
    <name evidence="4" type="ORF">ABB55_15935</name>
</gene>
<dbReference type="EMBL" id="LJYW01000001">
    <property type="protein sequence ID" value="KPL55932.1"/>
    <property type="molecule type" value="Genomic_DNA"/>
</dbReference>
<dbReference type="Proteomes" id="UP000048984">
    <property type="component" value="Unassembled WGS sequence"/>
</dbReference>
<keyword evidence="2" id="KW-0574">Periplasm</keyword>
<comment type="caution">
    <text evidence="4">The sequence shown here is derived from an EMBL/GenBank/DDBJ whole genome shotgun (WGS) entry which is preliminary data.</text>
</comment>
<evidence type="ECO:0000256" key="1">
    <source>
        <dbReference type="ARBA" id="ARBA00022729"/>
    </source>
</evidence>
<keyword evidence="1 3" id="KW-0732">Signal</keyword>
<reference evidence="4 5" key="1">
    <citation type="submission" date="2015-09" db="EMBL/GenBank/DDBJ databases">
        <authorList>
            <person name="Jackson K.R."/>
            <person name="Lunt B.L."/>
            <person name="Fisher J.N.B."/>
            <person name="Gardner A.V."/>
            <person name="Bailey M.E."/>
            <person name="Deus L.M."/>
            <person name="Earl A.S."/>
            <person name="Gibby P.D."/>
            <person name="Hartmann K.A."/>
            <person name="Liu J.E."/>
            <person name="Manci A.M."/>
            <person name="Nielsen D.A."/>
            <person name="Solomon M.B."/>
            <person name="Breakwell D.P."/>
            <person name="Burnett S.H."/>
            <person name="Grose J.H."/>
        </authorList>
    </citation>
    <scope>NUCLEOTIDE SEQUENCE [LARGE SCALE GENOMIC DNA]</scope>
    <source>
        <strain evidence="4 5">16</strain>
    </source>
</reference>
<reference evidence="4 5" key="2">
    <citation type="submission" date="2015-10" db="EMBL/GenBank/DDBJ databases">
        <title>Draft Genome Sequence of Prosthecomicrobium hirschii ATCC 27832.</title>
        <authorList>
            <person name="Daniel J."/>
            <person name="Givan S.A."/>
            <person name="Brun Y.V."/>
            <person name="Brown P.J."/>
        </authorList>
    </citation>
    <scope>NUCLEOTIDE SEQUENCE [LARGE SCALE GENOMIC DNA]</scope>
    <source>
        <strain evidence="4 5">16</strain>
    </source>
</reference>
<evidence type="ECO:0000313" key="4">
    <source>
        <dbReference type="EMBL" id="KPL55932.1"/>
    </source>
</evidence>
<dbReference type="PANTHER" id="PTHR30006">
    <property type="entry name" value="THIAMINE-BINDING PERIPLASMIC PROTEIN-RELATED"/>
    <property type="match status" value="1"/>
</dbReference>
<name>A0A0P6WHJ1_9HYPH</name>
<keyword evidence="5" id="KW-1185">Reference proteome</keyword>
<dbReference type="Gene3D" id="3.40.190.10">
    <property type="entry name" value="Periplasmic binding protein-like II"/>
    <property type="match status" value="2"/>
</dbReference>
<feature type="chain" id="PRO_5006132396" evidence="3">
    <location>
        <begin position="25"/>
        <end position="348"/>
    </location>
</feature>
<accession>A0A0P6WHJ1</accession>
<evidence type="ECO:0000256" key="3">
    <source>
        <dbReference type="SAM" id="SignalP"/>
    </source>
</evidence>
<organism evidence="4 5">
    <name type="scientific">Prosthecodimorpha hirschii</name>
    <dbReference type="NCBI Taxonomy" id="665126"/>
    <lineage>
        <taxon>Bacteria</taxon>
        <taxon>Pseudomonadati</taxon>
        <taxon>Pseudomonadota</taxon>
        <taxon>Alphaproteobacteria</taxon>
        <taxon>Hyphomicrobiales</taxon>
        <taxon>Ancalomicrobiaceae</taxon>
        <taxon>Prosthecodimorpha</taxon>
    </lineage>
</organism>
<evidence type="ECO:0000313" key="5">
    <source>
        <dbReference type="Proteomes" id="UP000048984"/>
    </source>
</evidence>
<feature type="signal peptide" evidence="3">
    <location>
        <begin position="1"/>
        <end position="24"/>
    </location>
</feature>
<dbReference type="InterPro" id="IPR006059">
    <property type="entry name" value="SBP"/>
</dbReference>
<dbReference type="Pfam" id="PF13416">
    <property type="entry name" value="SBP_bac_8"/>
    <property type="match status" value="1"/>
</dbReference>
<dbReference type="RefSeq" id="WP_054362099.1">
    <property type="nucleotide sequence ID" value="NZ_JAPCYQ010000001.1"/>
</dbReference>
<dbReference type="PANTHER" id="PTHR30006:SF2">
    <property type="entry name" value="ABC TRANSPORTER SUBSTRATE-BINDING PROTEIN"/>
    <property type="match status" value="1"/>
</dbReference>